<gene>
    <name evidence="1" type="ORF">BBRV_LOCUS110179</name>
</gene>
<proteinExistence type="predicted"/>
<dbReference type="AlphaFoldDB" id="A0A6V7LLY4"/>
<evidence type="ECO:0000313" key="1">
    <source>
        <dbReference type="EMBL" id="CAD1577272.1"/>
    </source>
</evidence>
<accession>A0A6V7LLY4</accession>
<organism evidence="1">
    <name type="scientific">Bracon brevicornis</name>
    <dbReference type="NCBI Taxonomy" id="1563983"/>
    <lineage>
        <taxon>Eukaryota</taxon>
        <taxon>Metazoa</taxon>
        <taxon>Ecdysozoa</taxon>
        <taxon>Arthropoda</taxon>
        <taxon>Hexapoda</taxon>
        <taxon>Insecta</taxon>
        <taxon>Pterygota</taxon>
        <taxon>Neoptera</taxon>
        <taxon>Endopterygota</taxon>
        <taxon>Hymenoptera</taxon>
        <taxon>Apocrita</taxon>
        <taxon>Ichneumonoidea</taxon>
        <taxon>Braconidae</taxon>
        <taxon>Braconinae</taxon>
        <taxon>Bracon</taxon>
    </lineage>
</organism>
<reference evidence="1" key="1">
    <citation type="submission" date="2020-07" db="EMBL/GenBank/DDBJ databases">
        <authorList>
            <person name="Ferguson B K."/>
        </authorList>
    </citation>
    <scope>NUCLEOTIDE SEQUENCE</scope>
    <source>
        <strain evidence="1">L06</strain>
    </source>
</reference>
<dbReference type="EMBL" id="CADCXW020000344">
    <property type="protein sequence ID" value="CAD1577272.1"/>
    <property type="molecule type" value="Genomic_DNA"/>
</dbReference>
<protein>
    <submittedName>
        <fullName evidence="1">Uncharacterized protein</fullName>
    </submittedName>
</protein>
<name>A0A6V7LLY4_9HYME</name>
<sequence length="109" mass="12684">MEYPMALPHINIHGGRHGKLILLILIFVIKKEKMPEDLTMSCQWTSYTNRKQIFILSSSFPMKNLRSGPSELKMNMLTEDHLLITDLHITRINKTGNIDHEIRDTKPDK</sequence>